<name>A0A9X1I4H8_9FLAO</name>
<accession>A0A9X1I4H8</accession>
<keyword evidence="1" id="KW-1133">Transmembrane helix</keyword>
<dbReference type="RefSeq" id="WP_226544324.1">
    <property type="nucleotide sequence ID" value="NZ_JAJAPW010000006.1"/>
</dbReference>
<dbReference type="Proteomes" id="UP001139199">
    <property type="component" value="Unassembled WGS sequence"/>
</dbReference>
<feature type="transmembrane region" description="Helical" evidence="1">
    <location>
        <begin position="32"/>
        <end position="53"/>
    </location>
</feature>
<feature type="transmembrane region" description="Helical" evidence="1">
    <location>
        <begin position="109"/>
        <end position="130"/>
    </location>
</feature>
<keyword evidence="1" id="KW-0472">Membrane</keyword>
<dbReference type="EMBL" id="JAJAPW010000006">
    <property type="protein sequence ID" value="MCB4799839.1"/>
    <property type="molecule type" value="Genomic_DNA"/>
</dbReference>
<feature type="transmembrane region" description="Helical" evidence="1">
    <location>
        <begin position="85"/>
        <end position="102"/>
    </location>
</feature>
<proteinExistence type="predicted"/>
<evidence type="ECO:0000313" key="2">
    <source>
        <dbReference type="EMBL" id="MCB4799839.1"/>
    </source>
</evidence>
<keyword evidence="1" id="KW-0812">Transmembrane</keyword>
<sequence length="131" mass="14824">METARERVYPLIANGVIILMILKHILSPSQDLELYFFFLGILISTMVCIVLAIVNFKASIHMLAISGLCMFFIALSIHYSININATIALMFLLIGVIATSRLHEKAHNYIELIIGLFIGFIPQLILINYWL</sequence>
<organism evidence="2 3">
    <name type="scientific">Neotamlana laminarinivorans</name>
    <dbReference type="NCBI Taxonomy" id="2883124"/>
    <lineage>
        <taxon>Bacteria</taxon>
        <taxon>Pseudomonadati</taxon>
        <taxon>Bacteroidota</taxon>
        <taxon>Flavobacteriia</taxon>
        <taxon>Flavobacteriales</taxon>
        <taxon>Flavobacteriaceae</taxon>
        <taxon>Neotamlana</taxon>
    </lineage>
</organism>
<feature type="transmembrane region" description="Helical" evidence="1">
    <location>
        <begin position="7"/>
        <end position="26"/>
    </location>
</feature>
<keyword evidence="3" id="KW-1185">Reference proteome</keyword>
<gene>
    <name evidence="2" type="ORF">LG649_13370</name>
</gene>
<protein>
    <recommendedName>
        <fullName evidence="4">PAP2 superfamily protein</fullName>
    </recommendedName>
</protein>
<evidence type="ECO:0008006" key="4">
    <source>
        <dbReference type="Google" id="ProtNLM"/>
    </source>
</evidence>
<evidence type="ECO:0000256" key="1">
    <source>
        <dbReference type="SAM" id="Phobius"/>
    </source>
</evidence>
<dbReference type="AlphaFoldDB" id="A0A9X1I4H8"/>
<comment type="caution">
    <text evidence="2">The sequence shown here is derived from an EMBL/GenBank/DDBJ whole genome shotgun (WGS) entry which is preliminary data.</text>
</comment>
<evidence type="ECO:0000313" key="3">
    <source>
        <dbReference type="Proteomes" id="UP001139199"/>
    </source>
</evidence>
<reference evidence="2" key="1">
    <citation type="submission" date="2021-10" db="EMBL/GenBank/DDBJ databases">
        <title>Tamlana sargassums sp. nov., and Tamlana laminarinivorans sp. nov., two new bacteria isolated from the brown alga.</title>
        <authorList>
            <person name="Li J."/>
        </authorList>
    </citation>
    <scope>NUCLEOTIDE SEQUENCE</scope>
    <source>
        <strain evidence="2">PT2-4</strain>
    </source>
</reference>